<keyword evidence="4" id="KW-0410">Iron transport</keyword>
<keyword evidence="6" id="KW-0408">Iron</keyword>
<keyword evidence="17" id="KW-0675">Receptor</keyword>
<keyword evidence="5 11" id="KW-0812">Transmembrane</keyword>
<dbReference type="PANTHER" id="PTHR32552">
    <property type="entry name" value="FERRICHROME IRON RECEPTOR-RELATED"/>
    <property type="match status" value="1"/>
</dbReference>
<evidence type="ECO:0000256" key="13">
    <source>
        <dbReference type="SAM" id="MobiDB-lite"/>
    </source>
</evidence>
<proteinExistence type="inferred from homology"/>
<keyword evidence="3 11" id="KW-1134">Transmembrane beta strand</keyword>
<feature type="domain" description="TonB-dependent receptor plug" evidence="16">
    <location>
        <begin position="93"/>
        <end position="201"/>
    </location>
</feature>
<evidence type="ECO:0000256" key="11">
    <source>
        <dbReference type="PROSITE-ProRule" id="PRU01360"/>
    </source>
</evidence>
<organism evidence="17 18">
    <name type="scientific">Sphingomonas kyungheensis</name>
    <dbReference type="NCBI Taxonomy" id="1069987"/>
    <lineage>
        <taxon>Bacteria</taxon>
        <taxon>Pseudomonadati</taxon>
        <taxon>Pseudomonadota</taxon>
        <taxon>Alphaproteobacteria</taxon>
        <taxon>Sphingomonadales</taxon>
        <taxon>Sphingomonadaceae</taxon>
        <taxon>Sphingomonas</taxon>
    </lineage>
</organism>
<evidence type="ECO:0000256" key="5">
    <source>
        <dbReference type="ARBA" id="ARBA00022692"/>
    </source>
</evidence>
<reference evidence="17 18" key="1">
    <citation type="journal article" date="2013" name="Int. J. Syst. Evol. Microbiol.">
        <title>Sphingomonas kyungheensis sp. nov., a bacterium with ginsenoside-converting activity isolated from soil of a ginseng field.</title>
        <authorList>
            <person name="Son H.M."/>
            <person name="Yang J.E."/>
            <person name="Park Y."/>
            <person name="Han C.K."/>
            <person name="Kim S.G."/>
            <person name="Kook M."/>
            <person name="Yi T.H."/>
        </authorList>
    </citation>
    <scope>NUCLEOTIDE SEQUENCE [LARGE SCALE GENOMIC DNA]</scope>
    <source>
        <strain evidence="17 18">LMG 26582</strain>
    </source>
</reference>
<feature type="region of interest" description="Disordered" evidence="13">
    <location>
        <begin position="59"/>
        <end position="78"/>
    </location>
</feature>
<keyword evidence="18" id="KW-1185">Reference proteome</keyword>
<evidence type="ECO:0000256" key="1">
    <source>
        <dbReference type="ARBA" id="ARBA00004571"/>
    </source>
</evidence>
<evidence type="ECO:0000256" key="4">
    <source>
        <dbReference type="ARBA" id="ARBA00022496"/>
    </source>
</evidence>
<evidence type="ECO:0000259" key="15">
    <source>
        <dbReference type="Pfam" id="PF00593"/>
    </source>
</evidence>
<dbReference type="InterPro" id="IPR039426">
    <property type="entry name" value="TonB-dep_rcpt-like"/>
</dbReference>
<keyword evidence="14" id="KW-0732">Signal</keyword>
<comment type="subcellular location">
    <subcellularLocation>
        <location evidence="1 11">Cell outer membrane</location>
        <topology evidence="1 11">Multi-pass membrane protein</topology>
    </subcellularLocation>
</comment>
<dbReference type="InterPro" id="IPR000531">
    <property type="entry name" value="Beta-barrel_TonB"/>
</dbReference>
<evidence type="ECO:0000313" key="17">
    <source>
        <dbReference type="EMBL" id="MEI5688517.1"/>
    </source>
</evidence>
<dbReference type="EMBL" id="JBBBDM010000010">
    <property type="protein sequence ID" value="MEI5688517.1"/>
    <property type="molecule type" value="Genomic_DNA"/>
</dbReference>
<evidence type="ECO:0000256" key="3">
    <source>
        <dbReference type="ARBA" id="ARBA00022452"/>
    </source>
</evidence>
<comment type="similarity">
    <text evidence="11 12">Belongs to the TonB-dependent receptor family.</text>
</comment>
<name>A0ABU8H661_9SPHN</name>
<evidence type="ECO:0000256" key="7">
    <source>
        <dbReference type="ARBA" id="ARBA00023065"/>
    </source>
</evidence>
<dbReference type="SUPFAM" id="SSF56935">
    <property type="entry name" value="Porins"/>
    <property type="match status" value="1"/>
</dbReference>
<evidence type="ECO:0000256" key="12">
    <source>
        <dbReference type="RuleBase" id="RU003357"/>
    </source>
</evidence>
<keyword evidence="2 11" id="KW-0813">Transport</keyword>
<dbReference type="PANTHER" id="PTHR32552:SF81">
    <property type="entry name" value="TONB-DEPENDENT OUTER MEMBRANE RECEPTOR"/>
    <property type="match status" value="1"/>
</dbReference>
<keyword evidence="8 12" id="KW-0798">TonB box</keyword>
<feature type="signal peptide" evidence="14">
    <location>
        <begin position="1"/>
        <end position="44"/>
    </location>
</feature>
<sequence>MIFMRAARLGRDASPSHARGALRLHLGASLGACAIALAATPAVAQQDTSAAPTTATATATAVDTAPQSTSDVPTPDGSDIIVTASKTGAERLNRVPQAIQAFTGATLKERNVRDGADLIQLIPGASQAQEIGAGYRIFSFRGSGAGGPIGDGLVGYYLDDTPFGVPNNQSAPPVNYFDLDRVEVLRGPQGTLYGQGSAAGTIIYHTKNPDLRRVTEAGEAEVSTTNDASKINYRAAAAFSLPLITDTLGLRISGGYDYKAGIADIYAGAPTGTPRARNANDVVAKDLQAVLLWKPDALTTVRLRGWYFSTDQNYLNVTNSVDPPYAAYQGDVVGYDRRRALYFSGTVTRDIGKVTLTNATSYQKSLPGGFQVGLNLGAPLGIGVLNNGGDAKNFVNEFRVATAGSGPFHGVAGVFYQNATGLYTFDINFPALALSGNTVTKTENYAIFSEVSYQLFGGKLVPLVGLRYFNDHRKSDSLSNGTRVFSNANPDAVTWRANLAYYPDQDLMVFFNAGTGFRSGILQSKAQADAVIADGVPSALSLTPDRLRNLEIGSKATLFGGGLRLAVSLYDIRYTNIQSAFNTSIGLAAFANLGDGYSRGLDVEATWRTPAKGLVLSVVGNVNDSKFSRVLPAFGTANPRIGDGQRLLNTPPFNWRGDVTYDRDIGGYDLFATGSVTAIGRSRNGDATVDTLDPYQLYRASVGVRFDRYEVRLFADNISDYRGPTAANGPTLLAGPRPRTVGLTVRLNSN</sequence>
<dbReference type="InterPro" id="IPR036942">
    <property type="entry name" value="Beta-barrel_TonB_sf"/>
</dbReference>
<feature type="chain" id="PRO_5047535466" evidence="14">
    <location>
        <begin position="45"/>
        <end position="750"/>
    </location>
</feature>
<dbReference type="InterPro" id="IPR012910">
    <property type="entry name" value="Plug_dom"/>
</dbReference>
<evidence type="ECO:0000259" key="16">
    <source>
        <dbReference type="Pfam" id="PF07715"/>
    </source>
</evidence>
<evidence type="ECO:0000256" key="10">
    <source>
        <dbReference type="ARBA" id="ARBA00023237"/>
    </source>
</evidence>
<evidence type="ECO:0000256" key="9">
    <source>
        <dbReference type="ARBA" id="ARBA00023136"/>
    </source>
</evidence>
<evidence type="ECO:0000256" key="8">
    <source>
        <dbReference type="ARBA" id="ARBA00023077"/>
    </source>
</evidence>
<keyword evidence="9 11" id="KW-0472">Membrane</keyword>
<dbReference type="Gene3D" id="2.40.170.20">
    <property type="entry name" value="TonB-dependent receptor, beta-barrel domain"/>
    <property type="match status" value="1"/>
</dbReference>
<keyword evidence="10 11" id="KW-0998">Cell outer membrane</keyword>
<comment type="caution">
    <text evidence="17">The sequence shown here is derived from an EMBL/GenBank/DDBJ whole genome shotgun (WGS) entry which is preliminary data.</text>
</comment>
<gene>
    <name evidence="17" type="ORF">V8201_15600</name>
</gene>
<evidence type="ECO:0000313" key="18">
    <source>
        <dbReference type="Proteomes" id="UP001367771"/>
    </source>
</evidence>
<protein>
    <submittedName>
        <fullName evidence="17">TonB-dependent receptor</fullName>
    </submittedName>
</protein>
<evidence type="ECO:0000256" key="2">
    <source>
        <dbReference type="ARBA" id="ARBA00022448"/>
    </source>
</evidence>
<dbReference type="Pfam" id="PF00593">
    <property type="entry name" value="TonB_dep_Rec_b-barrel"/>
    <property type="match status" value="1"/>
</dbReference>
<dbReference type="Pfam" id="PF07715">
    <property type="entry name" value="Plug"/>
    <property type="match status" value="1"/>
</dbReference>
<evidence type="ECO:0000256" key="14">
    <source>
        <dbReference type="SAM" id="SignalP"/>
    </source>
</evidence>
<evidence type="ECO:0000256" key="6">
    <source>
        <dbReference type="ARBA" id="ARBA00023004"/>
    </source>
</evidence>
<feature type="domain" description="TonB-dependent receptor-like beta-barrel" evidence="15">
    <location>
        <begin position="306"/>
        <end position="718"/>
    </location>
</feature>
<dbReference type="Proteomes" id="UP001367771">
    <property type="component" value="Unassembled WGS sequence"/>
</dbReference>
<accession>A0ABU8H661</accession>
<keyword evidence="7" id="KW-0406">Ion transport</keyword>
<dbReference type="PROSITE" id="PS52016">
    <property type="entry name" value="TONB_DEPENDENT_REC_3"/>
    <property type="match status" value="1"/>
</dbReference>